<dbReference type="EMBL" id="RCNU01000004">
    <property type="protein sequence ID" value="RWQ96451.1"/>
    <property type="molecule type" value="Genomic_DNA"/>
</dbReference>
<dbReference type="RefSeq" id="XP_028486096.1">
    <property type="nucleotide sequence ID" value="XM_028630482.1"/>
</dbReference>
<keyword evidence="3" id="KW-1185">Reference proteome</keyword>
<evidence type="ECO:0000313" key="3">
    <source>
        <dbReference type="Proteomes" id="UP000283841"/>
    </source>
</evidence>
<sequence>MTSSTLGPLSLIPTPSKGADINDPFVEFASHMALVHNIILRGYNSIYLQALHVKPADVHDFLRYSHAWYEFVIGHHDSDERVLFPGIEEATGAKGIMDTDIQEHAAFHDGLENLKTYIDTCLATPSKYSGVELIKVLGSFGAALHSHLLHKPANLLALSKFSFDMKALGDHTTQYGLQRYSTTDVLPVLWYNLDTKFEDGKWDSFPPLPAPVKWYMVNVLGWWRGNWWRFASCSAGLVEKELLCLRQDY</sequence>
<dbReference type="PANTHER" id="PTHR38048:SF2">
    <property type="entry name" value="HEMERYTHRIN-LIKE DOMAIN-CONTAINING PROTEIN"/>
    <property type="match status" value="1"/>
</dbReference>
<dbReference type="Proteomes" id="UP000283841">
    <property type="component" value="Unassembled WGS sequence"/>
</dbReference>
<dbReference type="PANTHER" id="PTHR38048">
    <property type="entry name" value="EXPRESSED PROTEIN"/>
    <property type="match status" value="1"/>
</dbReference>
<evidence type="ECO:0000259" key="1">
    <source>
        <dbReference type="Pfam" id="PF01814"/>
    </source>
</evidence>
<feature type="domain" description="Hemerythrin-like" evidence="1">
    <location>
        <begin position="32"/>
        <end position="148"/>
    </location>
</feature>
<accession>A0A443HXI7</accession>
<dbReference type="InterPro" id="IPR053206">
    <property type="entry name" value="Dimeric_xanthone_biosynth"/>
</dbReference>
<proteinExistence type="predicted"/>
<dbReference type="AlphaFoldDB" id="A0A443HXI7"/>
<dbReference type="VEuPathDB" id="FungiDB:C8Q69DRAFT_465322"/>
<evidence type="ECO:0000313" key="2">
    <source>
        <dbReference type="EMBL" id="RWQ96451.1"/>
    </source>
</evidence>
<name>A0A443HXI7_BYSSP</name>
<comment type="caution">
    <text evidence="2">The sequence shown here is derived from an EMBL/GenBank/DDBJ whole genome shotgun (WGS) entry which is preliminary data.</text>
</comment>
<protein>
    <recommendedName>
        <fullName evidence="1">Hemerythrin-like domain-containing protein</fullName>
    </recommendedName>
</protein>
<dbReference type="Gene3D" id="1.20.120.520">
    <property type="entry name" value="nmb1532 protein domain like"/>
    <property type="match status" value="1"/>
</dbReference>
<gene>
    <name evidence="2" type="ORF">C8Q69DRAFT_465322</name>
</gene>
<dbReference type="GeneID" id="39599759"/>
<dbReference type="InterPro" id="IPR012312">
    <property type="entry name" value="Hemerythrin-like"/>
</dbReference>
<organism evidence="2 3">
    <name type="scientific">Byssochlamys spectabilis</name>
    <name type="common">Paecilomyces variotii</name>
    <dbReference type="NCBI Taxonomy" id="264951"/>
    <lineage>
        <taxon>Eukaryota</taxon>
        <taxon>Fungi</taxon>
        <taxon>Dikarya</taxon>
        <taxon>Ascomycota</taxon>
        <taxon>Pezizomycotina</taxon>
        <taxon>Eurotiomycetes</taxon>
        <taxon>Eurotiomycetidae</taxon>
        <taxon>Eurotiales</taxon>
        <taxon>Thermoascaceae</taxon>
        <taxon>Paecilomyces</taxon>
    </lineage>
</organism>
<reference evidence="2 3" key="1">
    <citation type="journal article" date="2018" name="Front. Microbiol.">
        <title>Genomic and genetic insights into a cosmopolitan fungus, Paecilomyces variotii (Eurotiales).</title>
        <authorList>
            <person name="Urquhart A.S."/>
            <person name="Mondo S.J."/>
            <person name="Makela M.R."/>
            <person name="Hane J.K."/>
            <person name="Wiebenga A."/>
            <person name="He G."/>
            <person name="Mihaltcheva S."/>
            <person name="Pangilinan J."/>
            <person name="Lipzen A."/>
            <person name="Barry K."/>
            <person name="de Vries R.P."/>
            <person name="Grigoriev I.V."/>
            <person name="Idnurm A."/>
        </authorList>
    </citation>
    <scope>NUCLEOTIDE SEQUENCE [LARGE SCALE GENOMIC DNA]</scope>
    <source>
        <strain evidence="2 3">CBS 101075</strain>
    </source>
</reference>
<dbReference type="STRING" id="264951.A0A443HXI7"/>
<dbReference type="Pfam" id="PF01814">
    <property type="entry name" value="Hemerythrin"/>
    <property type="match status" value="1"/>
</dbReference>